<name>A0A086J440_NEMA1</name>
<dbReference type="EMBL" id="AKIJ01000002">
    <property type="protein sequence ID" value="KFG26908.1"/>
    <property type="molecule type" value="Genomic_DNA"/>
</dbReference>
<dbReference type="RefSeq" id="XP_052905463.1">
    <property type="nucleotide sequence ID" value="XM_053048703.1"/>
</dbReference>
<evidence type="ECO:0000256" key="1">
    <source>
        <dbReference type="SAM" id="Phobius"/>
    </source>
</evidence>
<evidence type="ECO:0000313" key="3">
    <source>
        <dbReference type="Proteomes" id="UP000054524"/>
    </source>
</evidence>
<reference evidence="2 3" key="1">
    <citation type="journal article" date="2014" name="Genome Announc.">
        <title>Genome Sequence of the Microsporidian Species Nematocida sp1 Strain ERTm6 (ATCC PRA-372).</title>
        <authorList>
            <person name="Bakowski M.A."/>
            <person name="Priest M."/>
            <person name="Young S."/>
            <person name="Cuomo C.A."/>
            <person name="Troemel E.R."/>
        </authorList>
    </citation>
    <scope>NUCLEOTIDE SEQUENCE [LARGE SCALE GENOMIC DNA]</scope>
    <source>
        <strain evidence="2 3">ERTm6</strain>
    </source>
</reference>
<dbReference type="Proteomes" id="UP000054524">
    <property type="component" value="Unassembled WGS sequence"/>
</dbReference>
<organism evidence="2 3">
    <name type="scientific">Nematocida ausubeli (strain ATCC PRA-371 / ERTm2)</name>
    <name type="common">Nematode killer fungus</name>
    <dbReference type="NCBI Taxonomy" id="1913371"/>
    <lineage>
        <taxon>Eukaryota</taxon>
        <taxon>Fungi</taxon>
        <taxon>Fungi incertae sedis</taxon>
        <taxon>Microsporidia</taxon>
        <taxon>Nematocida</taxon>
    </lineage>
</organism>
<dbReference type="GeneID" id="77676037"/>
<keyword evidence="1" id="KW-1133">Transmembrane helix</keyword>
<sequence length="457" mass="52803">METIQKSEDILGANENIIRKHTYSNIEDEEEEPLISYTSETSNSNGSQYDFSIVLKIDKAKLNEDWKDMFARVINRVTLDNYSNYAIIGDMYSLFAQNIIVNVVGINPDFECVELISSIASLLVEDVLENHIDSGVDLAKVAKGLSIDYLNRKNETMQVLSKALKNFAKSGFLVAVNKKLNAWYKNVQTLSDISVTDYLRYTQMWMVHKRLASIYLSTQLENDLNHFADMFKNTPGTSTGKCVFEGAREIDLFQPYNRYLYNIDKALILAHKYKNKLVKYQKTQTIDSSTQIPKRDQEMILALHNNWRTVYSIFIDTDTLIDCDGKYINYPYLTSCGDEKCIFVDPKQNSYLNFIKIDQISYYCRQIKESLPGASRYIMHRVKSLENRIKRYLKNPNETSSLYNRDLDILQSRQNTPNIRYTEDDSDVPLIFKVSAVVVVLMLGSLAYAGHYLFYKL</sequence>
<accession>A0A086J440</accession>
<evidence type="ECO:0000313" key="2">
    <source>
        <dbReference type="EMBL" id="KFG26908.1"/>
    </source>
</evidence>
<gene>
    <name evidence="2" type="ORF">NESG_01064</name>
</gene>
<protein>
    <submittedName>
        <fullName evidence="2">Uncharacterized protein</fullName>
    </submittedName>
</protein>
<dbReference type="HOGENOM" id="CLU_598634_0_0_1"/>
<proteinExistence type="predicted"/>
<feature type="transmembrane region" description="Helical" evidence="1">
    <location>
        <begin position="430"/>
        <end position="455"/>
    </location>
</feature>
<dbReference type="OrthoDB" id="10287614at2759"/>
<keyword evidence="3" id="KW-1185">Reference proteome</keyword>
<dbReference type="AlphaFoldDB" id="A0A086J440"/>
<keyword evidence="1" id="KW-0472">Membrane</keyword>
<comment type="caution">
    <text evidence="2">The sequence shown here is derived from an EMBL/GenBank/DDBJ whole genome shotgun (WGS) entry which is preliminary data.</text>
</comment>
<keyword evidence="1" id="KW-0812">Transmembrane</keyword>